<keyword evidence="3" id="KW-1185">Reference proteome</keyword>
<evidence type="ECO:0000256" key="1">
    <source>
        <dbReference type="SAM" id="MobiDB-lite"/>
    </source>
</evidence>
<organism evidence="2 3">
    <name type="scientific">Rhypophila decipiens</name>
    <dbReference type="NCBI Taxonomy" id="261697"/>
    <lineage>
        <taxon>Eukaryota</taxon>
        <taxon>Fungi</taxon>
        <taxon>Dikarya</taxon>
        <taxon>Ascomycota</taxon>
        <taxon>Pezizomycotina</taxon>
        <taxon>Sordariomycetes</taxon>
        <taxon>Sordariomycetidae</taxon>
        <taxon>Sordariales</taxon>
        <taxon>Naviculisporaceae</taxon>
        <taxon>Rhypophila</taxon>
    </lineage>
</organism>
<dbReference type="AlphaFoldDB" id="A0AAN6Y3J9"/>
<reference evidence="2" key="2">
    <citation type="submission" date="2023-05" db="EMBL/GenBank/DDBJ databases">
        <authorList>
            <consortium name="Lawrence Berkeley National Laboratory"/>
            <person name="Steindorff A."/>
            <person name="Hensen N."/>
            <person name="Bonometti L."/>
            <person name="Westerberg I."/>
            <person name="Brannstrom I.O."/>
            <person name="Guillou S."/>
            <person name="Cros-Aarteil S."/>
            <person name="Calhoun S."/>
            <person name="Haridas S."/>
            <person name="Kuo A."/>
            <person name="Mondo S."/>
            <person name="Pangilinan J."/>
            <person name="Riley R."/>
            <person name="Labutti K."/>
            <person name="Andreopoulos B."/>
            <person name="Lipzen A."/>
            <person name="Chen C."/>
            <person name="Yanf M."/>
            <person name="Daum C."/>
            <person name="Ng V."/>
            <person name="Clum A."/>
            <person name="Ohm R."/>
            <person name="Martin F."/>
            <person name="Silar P."/>
            <person name="Natvig D."/>
            <person name="Lalanne C."/>
            <person name="Gautier V."/>
            <person name="Ament-Velasquez S.L."/>
            <person name="Kruys A."/>
            <person name="Hutchinson M.I."/>
            <person name="Powell A.J."/>
            <person name="Barry K."/>
            <person name="Miller A.N."/>
            <person name="Grigoriev I.V."/>
            <person name="Debuchy R."/>
            <person name="Gladieux P."/>
            <person name="Thoren M.H."/>
            <person name="Johannesson H."/>
        </authorList>
    </citation>
    <scope>NUCLEOTIDE SEQUENCE</scope>
    <source>
        <strain evidence="2">PSN293</strain>
    </source>
</reference>
<evidence type="ECO:0000313" key="2">
    <source>
        <dbReference type="EMBL" id="KAK4211859.1"/>
    </source>
</evidence>
<feature type="compositionally biased region" description="Low complexity" evidence="1">
    <location>
        <begin position="1"/>
        <end position="34"/>
    </location>
</feature>
<name>A0AAN6Y3J9_9PEZI</name>
<protein>
    <submittedName>
        <fullName evidence="2">Uncharacterized protein</fullName>
    </submittedName>
</protein>
<feature type="region of interest" description="Disordered" evidence="1">
    <location>
        <begin position="111"/>
        <end position="130"/>
    </location>
</feature>
<dbReference type="EMBL" id="MU858139">
    <property type="protein sequence ID" value="KAK4211859.1"/>
    <property type="molecule type" value="Genomic_DNA"/>
</dbReference>
<dbReference type="Proteomes" id="UP001301769">
    <property type="component" value="Unassembled WGS sequence"/>
</dbReference>
<sequence length="130" mass="13635">MSSNNNNKTSANTADSAAPGPAAQGGVAGGAAAPANPPCPTAPSMTLEHYNEIRVLAEEMLKLLPPGSYYQITENPDPTGQKYKIAFLARSPGCPPDCQHCRDEAAANGIPRLSLDTGNDNNNHKTSRFN</sequence>
<accession>A0AAN6Y3J9</accession>
<evidence type="ECO:0000313" key="3">
    <source>
        <dbReference type="Proteomes" id="UP001301769"/>
    </source>
</evidence>
<comment type="caution">
    <text evidence="2">The sequence shown here is derived from an EMBL/GenBank/DDBJ whole genome shotgun (WGS) entry which is preliminary data.</text>
</comment>
<gene>
    <name evidence="2" type="ORF">QBC37DRAFT_375611</name>
</gene>
<feature type="region of interest" description="Disordered" evidence="1">
    <location>
        <begin position="1"/>
        <end position="45"/>
    </location>
</feature>
<reference evidence="2" key="1">
    <citation type="journal article" date="2023" name="Mol. Phylogenet. Evol.">
        <title>Genome-scale phylogeny and comparative genomics of the fungal order Sordariales.</title>
        <authorList>
            <person name="Hensen N."/>
            <person name="Bonometti L."/>
            <person name="Westerberg I."/>
            <person name="Brannstrom I.O."/>
            <person name="Guillou S."/>
            <person name="Cros-Aarteil S."/>
            <person name="Calhoun S."/>
            <person name="Haridas S."/>
            <person name="Kuo A."/>
            <person name="Mondo S."/>
            <person name="Pangilinan J."/>
            <person name="Riley R."/>
            <person name="LaButti K."/>
            <person name="Andreopoulos B."/>
            <person name="Lipzen A."/>
            <person name="Chen C."/>
            <person name="Yan M."/>
            <person name="Daum C."/>
            <person name="Ng V."/>
            <person name="Clum A."/>
            <person name="Steindorff A."/>
            <person name="Ohm R.A."/>
            <person name="Martin F."/>
            <person name="Silar P."/>
            <person name="Natvig D.O."/>
            <person name="Lalanne C."/>
            <person name="Gautier V."/>
            <person name="Ament-Velasquez S.L."/>
            <person name="Kruys A."/>
            <person name="Hutchinson M.I."/>
            <person name="Powell A.J."/>
            <person name="Barry K."/>
            <person name="Miller A.N."/>
            <person name="Grigoriev I.V."/>
            <person name="Debuchy R."/>
            <person name="Gladieux P."/>
            <person name="Hiltunen Thoren M."/>
            <person name="Johannesson H."/>
        </authorList>
    </citation>
    <scope>NUCLEOTIDE SEQUENCE</scope>
    <source>
        <strain evidence="2">PSN293</strain>
    </source>
</reference>
<proteinExistence type="predicted"/>